<sequence length="91" mass="10503">MQLDMLWTEKVEYSDILGKLVGNGWEENTEHALNIIKRNVSWQRKKLSKEEYNILIESGIPLGAPSNVGSFFGVTMTMEIEKLLLRNYKSK</sequence>
<keyword evidence="2" id="KW-1185">Reference proteome</keyword>
<reference evidence="2" key="1">
    <citation type="submission" date="2017-02" db="EMBL/GenBank/DDBJ databases">
        <authorList>
            <person name="Varghese N."/>
            <person name="Submissions S."/>
        </authorList>
    </citation>
    <scope>NUCLEOTIDE SEQUENCE [LARGE SCALE GENOMIC DNA]</scope>
    <source>
        <strain evidence="2">DSM 22720</strain>
    </source>
</reference>
<accession>A0A1T4V4R4</accession>
<organism evidence="1 2">
    <name type="scientific">Enterovibrio nigricans DSM 22720</name>
    <dbReference type="NCBI Taxonomy" id="1121868"/>
    <lineage>
        <taxon>Bacteria</taxon>
        <taxon>Pseudomonadati</taxon>
        <taxon>Pseudomonadota</taxon>
        <taxon>Gammaproteobacteria</taxon>
        <taxon>Vibrionales</taxon>
        <taxon>Vibrionaceae</taxon>
        <taxon>Enterovibrio</taxon>
    </lineage>
</organism>
<evidence type="ECO:0000313" key="1">
    <source>
        <dbReference type="EMBL" id="SKA59896.1"/>
    </source>
</evidence>
<evidence type="ECO:0000313" key="2">
    <source>
        <dbReference type="Proteomes" id="UP000190162"/>
    </source>
</evidence>
<protein>
    <submittedName>
        <fullName evidence="1">Uncharacterized protein</fullName>
    </submittedName>
</protein>
<name>A0A1T4V4R4_9GAMM</name>
<dbReference type="EMBL" id="FUXU01000047">
    <property type="protein sequence ID" value="SKA59896.1"/>
    <property type="molecule type" value="Genomic_DNA"/>
</dbReference>
<gene>
    <name evidence="1" type="ORF">SAMN02745132_03195</name>
</gene>
<proteinExistence type="predicted"/>
<dbReference type="Proteomes" id="UP000190162">
    <property type="component" value="Unassembled WGS sequence"/>
</dbReference>
<dbReference type="AlphaFoldDB" id="A0A1T4V4R4"/>